<feature type="transmembrane region" description="Helical" evidence="8">
    <location>
        <begin position="93"/>
        <end position="112"/>
    </location>
</feature>
<evidence type="ECO:0000256" key="5">
    <source>
        <dbReference type="ARBA" id="ARBA00022989"/>
    </source>
</evidence>
<dbReference type="GO" id="GO:0015369">
    <property type="term" value="F:calcium:proton antiporter activity"/>
    <property type="evidence" value="ECO:0007669"/>
    <property type="project" value="UniProtKB-ARBA"/>
</dbReference>
<evidence type="ECO:0000256" key="7">
    <source>
        <dbReference type="ARBA" id="ARBA00023136"/>
    </source>
</evidence>
<feature type="transmembrane region" description="Helical" evidence="8">
    <location>
        <begin position="279"/>
        <end position="300"/>
    </location>
</feature>
<reference evidence="10 11" key="1">
    <citation type="journal article" date="2019" name="Environ. Microbiol.">
        <title>At the nexus of three kingdoms: the genome of the mycorrhizal fungus Gigaspora margarita provides insights into plant, endobacterial and fungal interactions.</title>
        <authorList>
            <person name="Venice F."/>
            <person name="Ghignone S."/>
            <person name="Salvioli di Fossalunga A."/>
            <person name="Amselem J."/>
            <person name="Novero M."/>
            <person name="Xianan X."/>
            <person name="Sedzielewska Toro K."/>
            <person name="Morin E."/>
            <person name="Lipzen A."/>
            <person name="Grigoriev I.V."/>
            <person name="Henrissat B."/>
            <person name="Martin F.M."/>
            <person name="Bonfante P."/>
        </authorList>
    </citation>
    <scope>NUCLEOTIDE SEQUENCE [LARGE SCALE GENOMIC DNA]</scope>
    <source>
        <strain evidence="10 11">BEG34</strain>
    </source>
</reference>
<feature type="domain" description="Sodium/calcium exchanger membrane region" evidence="9">
    <location>
        <begin position="1"/>
        <end position="139"/>
    </location>
</feature>
<dbReference type="AlphaFoldDB" id="A0A8H3XAA0"/>
<keyword evidence="6" id="KW-0406">Ion transport</keyword>
<feature type="transmembrane region" description="Helical" evidence="8">
    <location>
        <begin position="216"/>
        <end position="240"/>
    </location>
</feature>
<evidence type="ECO:0000313" key="10">
    <source>
        <dbReference type="EMBL" id="KAF0440125.1"/>
    </source>
</evidence>
<feature type="domain" description="Sodium/calcium exchanger membrane region" evidence="9">
    <location>
        <begin position="183"/>
        <end position="323"/>
    </location>
</feature>
<feature type="transmembrane region" description="Helical" evidence="8">
    <location>
        <begin position="28"/>
        <end position="50"/>
    </location>
</feature>
<organism evidence="10 11">
    <name type="scientific">Gigaspora margarita</name>
    <dbReference type="NCBI Taxonomy" id="4874"/>
    <lineage>
        <taxon>Eukaryota</taxon>
        <taxon>Fungi</taxon>
        <taxon>Fungi incertae sedis</taxon>
        <taxon>Mucoromycota</taxon>
        <taxon>Glomeromycotina</taxon>
        <taxon>Glomeromycetes</taxon>
        <taxon>Diversisporales</taxon>
        <taxon>Gigasporaceae</taxon>
        <taxon>Gigaspora</taxon>
    </lineage>
</organism>
<name>A0A8H3XAA0_GIGMA</name>
<comment type="caution">
    <text evidence="10">The sequence shown here is derived from an EMBL/GenBank/DDBJ whole genome shotgun (WGS) entry which is preliminary data.</text>
</comment>
<keyword evidence="7 8" id="KW-0472">Membrane</keyword>
<evidence type="ECO:0000256" key="8">
    <source>
        <dbReference type="SAM" id="Phobius"/>
    </source>
</evidence>
<comment type="subcellular location">
    <subcellularLocation>
        <location evidence="1">Endomembrane system</location>
        <topology evidence="1">Multi-pass membrane protein</topology>
    </subcellularLocation>
</comment>
<sequence length="325" mass="36550">MALLSLIPLCKIISDATEALSKYTSKNFGILMMTILGNLPDLIIIGPFFFKGHSEIVHGMIIGNLVSTPLLLGAGTLIGCYKNTMLKFDEIMGQNYAYLILFYLSIYFYSSYTNLTVSVFRFINIVFLLVYFCYLYYIFSIHPKILSKENESEDKSSDGSDVSIDIYDETECLKITKYFKLNILLQLFILVIASVIVFLVSNVMESLVEDLPLSENFLLIIVLGFIGSVPEHATSINSFYKNNSDSGLNNTFGSNLMMLGGVLPIFTILEWIMNISFSVVTFSPIFILIFITYILVYCAILDGIAHSMEGIVLFALYILIARILF</sequence>
<dbReference type="InterPro" id="IPR004837">
    <property type="entry name" value="NaCa_Exmemb"/>
</dbReference>
<dbReference type="GO" id="GO:0012505">
    <property type="term" value="C:endomembrane system"/>
    <property type="evidence" value="ECO:0007669"/>
    <property type="project" value="UniProtKB-SubCell"/>
</dbReference>
<dbReference type="GO" id="GO:0006874">
    <property type="term" value="P:intracellular calcium ion homeostasis"/>
    <property type="evidence" value="ECO:0007669"/>
    <property type="project" value="TreeGrafter"/>
</dbReference>
<feature type="transmembrane region" description="Helical" evidence="8">
    <location>
        <begin position="56"/>
        <end position="81"/>
    </location>
</feature>
<dbReference type="PANTHER" id="PTHR31503">
    <property type="entry name" value="VACUOLAR CALCIUM ION TRANSPORTER"/>
    <property type="match status" value="1"/>
</dbReference>
<dbReference type="Pfam" id="PF01699">
    <property type="entry name" value="Na_Ca_ex"/>
    <property type="match status" value="2"/>
</dbReference>
<protein>
    <submittedName>
        <fullName evidence="10">Calcium/proton exchanger</fullName>
    </submittedName>
</protein>
<dbReference type="Proteomes" id="UP000439903">
    <property type="component" value="Unassembled WGS sequence"/>
</dbReference>
<evidence type="ECO:0000256" key="6">
    <source>
        <dbReference type="ARBA" id="ARBA00023065"/>
    </source>
</evidence>
<dbReference type="PANTHER" id="PTHR31503:SF22">
    <property type="entry name" value="VACUOLAR CALCIUM ION TRANSPORTER"/>
    <property type="match status" value="1"/>
</dbReference>
<keyword evidence="5 8" id="KW-1133">Transmembrane helix</keyword>
<dbReference type="Gene3D" id="1.20.1420.30">
    <property type="entry name" value="NCX, central ion-binding region"/>
    <property type="match status" value="2"/>
</dbReference>
<feature type="transmembrane region" description="Helical" evidence="8">
    <location>
        <begin position="183"/>
        <end position="204"/>
    </location>
</feature>
<feature type="transmembrane region" description="Helical" evidence="8">
    <location>
        <begin position="307"/>
        <end position="324"/>
    </location>
</feature>
<evidence type="ECO:0000313" key="11">
    <source>
        <dbReference type="Proteomes" id="UP000439903"/>
    </source>
</evidence>
<gene>
    <name evidence="10" type="ORF">F8M41_004066</name>
</gene>
<dbReference type="InterPro" id="IPR004713">
    <property type="entry name" value="CaH_exchang"/>
</dbReference>
<comment type="similarity">
    <text evidence="2">Belongs to the Ca(2+):cation antiporter (CaCA) (TC 2.A.19) family.</text>
</comment>
<evidence type="ECO:0000259" key="9">
    <source>
        <dbReference type="Pfam" id="PF01699"/>
    </source>
</evidence>
<proteinExistence type="inferred from homology"/>
<keyword evidence="3" id="KW-0813">Transport</keyword>
<evidence type="ECO:0000256" key="1">
    <source>
        <dbReference type="ARBA" id="ARBA00004127"/>
    </source>
</evidence>
<dbReference type="InterPro" id="IPR044880">
    <property type="entry name" value="NCX_ion-bd_dom_sf"/>
</dbReference>
<feature type="transmembrane region" description="Helical" evidence="8">
    <location>
        <begin position="252"/>
        <end position="273"/>
    </location>
</feature>
<dbReference type="EMBL" id="WTPW01001368">
    <property type="protein sequence ID" value="KAF0440125.1"/>
    <property type="molecule type" value="Genomic_DNA"/>
</dbReference>
<accession>A0A8H3XAA0</accession>
<dbReference type="OrthoDB" id="3546890at2759"/>
<evidence type="ECO:0000256" key="2">
    <source>
        <dbReference type="ARBA" id="ARBA00008170"/>
    </source>
</evidence>
<feature type="transmembrane region" description="Helical" evidence="8">
    <location>
        <begin position="118"/>
        <end position="139"/>
    </location>
</feature>
<dbReference type="GO" id="GO:0005774">
    <property type="term" value="C:vacuolar membrane"/>
    <property type="evidence" value="ECO:0007669"/>
    <property type="project" value="UniProtKB-ARBA"/>
</dbReference>
<evidence type="ECO:0000256" key="4">
    <source>
        <dbReference type="ARBA" id="ARBA00022692"/>
    </source>
</evidence>
<evidence type="ECO:0000256" key="3">
    <source>
        <dbReference type="ARBA" id="ARBA00022448"/>
    </source>
</evidence>
<keyword evidence="4 8" id="KW-0812">Transmembrane</keyword>
<keyword evidence="11" id="KW-1185">Reference proteome</keyword>